<dbReference type="InterPro" id="IPR015946">
    <property type="entry name" value="KH_dom-like_a/b"/>
</dbReference>
<evidence type="ECO:0000256" key="6">
    <source>
        <dbReference type="HAMAP-Rule" id="MF_00945"/>
    </source>
</evidence>
<keyword evidence="5 6" id="KW-0804">Transcription</keyword>
<evidence type="ECO:0000256" key="5">
    <source>
        <dbReference type="ARBA" id="ARBA00023163"/>
    </source>
</evidence>
<keyword evidence="1 6" id="KW-0806">Transcription termination</keyword>
<evidence type="ECO:0000256" key="1">
    <source>
        <dbReference type="ARBA" id="ARBA00022472"/>
    </source>
</evidence>
<dbReference type="Pfam" id="PF07650">
    <property type="entry name" value="KH_2"/>
    <property type="match status" value="1"/>
</dbReference>
<accession>A0A7J3UXP1</accession>
<comment type="caution">
    <text evidence="9">The sequence shown here is derived from an EMBL/GenBank/DDBJ whole genome shotgun (WGS) entry which is preliminary data.</text>
</comment>
<dbReference type="InterPro" id="IPR058582">
    <property type="entry name" value="KH_NusA_2nd"/>
</dbReference>
<dbReference type="SUPFAM" id="SSF54814">
    <property type="entry name" value="Prokaryotic type KH domain (KH-domain type II)"/>
    <property type="match status" value="2"/>
</dbReference>
<dbReference type="CDD" id="cd22531">
    <property type="entry name" value="KH-II_NusA_arch_rpt2"/>
    <property type="match status" value="1"/>
</dbReference>
<dbReference type="CDD" id="cd22530">
    <property type="entry name" value="KH-II_NusA_arch_rpt1"/>
    <property type="match status" value="1"/>
</dbReference>
<keyword evidence="4 6" id="KW-0805">Transcription regulation</keyword>
<protein>
    <recommendedName>
        <fullName evidence="6">Probable transcription termination protein NusA</fullName>
    </recommendedName>
</protein>
<dbReference type="PANTHER" id="PTHR22648">
    <property type="entry name" value="TRANSCRIPTION TERMINATION FACTOR NUSA"/>
    <property type="match status" value="1"/>
</dbReference>
<comment type="subcellular location">
    <subcellularLocation>
        <location evidence="6">Cytoplasm</location>
    </subcellularLocation>
</comment>
<dbReference type="FunFam" id="3.30.300.20:FF:000024">
    <property type="entry name" value="Probable transcription termination protein NusA"/>
    <property type="match status" value="1"/>
</dbReference>
<feature type="domain" description="NusA-like second KH" evidence="8">
    <location>
        <begin position="77"/>
        <end position="142"/>
    </location>
</feature>
<organism evidence="9">
    <name type="scientific">Candidatus Methanosuratincola petrocarbonis</name>
    <name type="common">ex Vanwonterghem et al. 2016</name>
    <dbReference type="NCBI Taxonomy" id="1867261"/>
    <lineage>
        <taxon>Archaea</taxon>
        <taxon>Thermoproteota</taxon>
        <taxon>Methanosuratincolia</taxon>
        <taxon>Candidatus Methanomethylicales</taxon>
        <taxon>Candidatus Methanomethylicaceae</taxon>
        <taxon>Candidatus Methanosuratincola (ex Vanwonterghem et al. 2016)</taxon>
    </lineage>
</organism>
<dbReference type="Pfam" id="PF26594">
    <property type="entry name" value="KH_NusA_2nd"/>
    <property type="match status" value="1"/>
</dbReference>
<dbReference type="Gene3D" id="3.30.300.20">
    <property type="match status" value="2"/>
</dbReference>
<sequence length="144" mass="16085">MPNIRLTADEMRYIALLENLTGAIAKDCIVDDEENRIIFVIRPGDMGLAIGKNGSNIERTRKVIGRAVEIVEYAETPEDYLKNILSPAKVRGVRITKNSEGQTVAHVTVDPRDKGMAIGKNGKNINKTRLLMKRHFDIDNVNIV</sequence>
<dbReference type="InterPro" id="IPR030842">
    <property type="entry name" value="TF_NusA_bacterial"/>
</dbReference>
<evidence type="ECO:0000256" key="3">
    <source>
        <dbReference type="ARBA" id="ARBA00022884"/>
    </source>
</evidence>
<comment type="function">
    <text evidence="6">Participates in transcription termination.</text>
</comment>
<evidence type="ECO:0000256" key="4">
    <source>
        <dbReference type="ARBA" id="ARBA00023015"/>
    </source>
</evidence>
<dbReference type="GO" id="GO:0005829">
    <property type="term" value="C:cytosol"/>
    <property type="evidence" value="ECO:0007669"/>
    <property type="project" value="TreeGrafter"/>
</dbReference>
<dbReference type="GO" id="GO:0006353">
    <property type="term" value="P:DNA-templated transcription termination"/>
    <property type="evidence" value="ECO:0007669"/>
    <property type="project" value="UniProtKB-UniRule"/>
</dbReference>
<gene>
    <name evidence="6" type="primary">nusA</name>
    <name evidence="9" type="ORF">ENL91_00540</name>
</gene>
<dbReference type="InterPro" id="IPR004044">
    <property type="entry name" value="KH_dom_type_2"/>
</dbReference>
<dbReference type="PANTHER" id="PTHR22648:SF0">
    <property type="entry name" value="TRANSCRIPTION TERMINATION_ANTITERMINATION PROTEIN NUSA"/>
    <property type="match status" value="1"/>
</dbReference>
<dbReference type="GO" id="GO:0031564">
    <property type="term" value="P:transcription antitermination"/>
    <property type="evidence" value="ECO:0007669"/>
    <property type="project" value="InterPro"/>
</dbReference>
<evidence type="ECO:0000256" key="2">
    <source>
        <dbReference type="ARBA" id="ARBA00022490"/>
    </source>
</evidence>
<dbReference type="HAMAP" id="MF_00945_A">
    <property type="entry name" value="NusA_A"/>
    <property type="match status" value="1"/>
</dbReference>
<keyword evidence="3" id="KW-0694">RNA-binding</keyword>
<feature type="domain" description="KH type-2" evidence="7">
    <location>
        <begin position="14"/>
        <end position="73"/>
    </location>
</feature>
<name>A0A7J3UXP1_9CREN</name>
<dbReference type="AlphaFoldDB" id="A0A7J3UXP1"/>
<evidence type="ECO:0000259" key="8">
    <source>
        <dbReference type="Pfam" id="PF26594"/>
    </source>
</evidence>
<dbReference type="InterPro" id="IPR009019">
    <property type="entry name" value="KH_sf_prok-type"/>
</dbReference>
<proteinExistence type="inferred from homology"/>
<reference evidence="9" key="1">
    <citation type="journal article" date="2020" name="mSystems">
        <title>Genome- and Community-Level Interaction Insights into Carbon Utilization and Element Cycling Functions of Hydrothermarchaeota in Hydrothermal Sediment.</title>
        <authorList>
            <person name="Zhou Z."/>
            <person name="Liu Y."/>
            <person name="Xu W."/>
            <person name="Pan J."/>
            <person name="Luo Z.H."/>
            <person name="Li M."/>
        </authorList>
    </citation>
    <scope>NUCLEOTIDE SEQUENCE [LARGE SCALE GENOMIC DNA]</scope>
    <source>
        <strain evidence="9">SpSt-1038</strain>
    </source>
</reference>
<dbReference type="NCBIfam" id="TIGR01952">
    <property type="entry name" value="nusA_arch"/>
    <property type="match status" value="1"/>
</dbReference>
<evidence type="ECO:0000259" key="7">
    <source>
        <dbReference type="Pfam" id="PF07650"/>
    </source>
</evidence>
<evidence type="ECO:0000313" key="9">
    <source>
        <dbReference type="EMBL" id="HHI48641.1"/>
    </source>
</evidence>
<comment type="similarity">
    <text evidence="6">Belongs to the NusA family.</text>
</comment>
<dbReference type="EMBL" id="DRVT01000006">
    <property type="protein sequence ID" value="HHI48641.1"/>
    <property type="molecule type" value="Genomic_DNA"/>
</dbReference>
<dbReference type="InterPro" id="IPR010212">
    <property type="entry name" value="NusA_arc"/>
</dbReference>
<dbReference type="GO" id="GO:0003723">
    <property type="term" value="F:RNA binding"/>
    <property type="evidence" value="ECO:0007669"/>
    <property type="project" value="UniProtKB-KW"/>
</dbReference>
<keyword evidence="2 6" id="KW-0963">Cytoplasm</keyword>